<feature type="region of interest" description="Disordered" evidence="1">
    <location>
        <begin position="1"/>
        <end position="55"/>
    </location>
</feature>
<dbReference type="AlphaFoldDB" id="A0A2I0BH09"/>
<organism evidence="2 3">
    <name type="scientific">Apostasia shenzhenica</name>
    <dbReference type="NCBI Taxonomy" id="1088818"/>
    <lineage>
        <taxon>Eukaryota</taxon>
        <taxon>Viridiplantae</taxon>
        <taxon>Streptophyta</taxon>
        <taxon>Embryophyta</taxon>
        <taxon>Tracheophyta</taxon>
        <taxon>Spermatophyta</taxon>
        <taxon>Magnoliopsida</taxon>
        <taxon>Liliopsida</taxon>
        <taxon>Asparagales</taxon>
        <taxon>Orchidaceae</taxon>
        <taxon>Apostasioideae</taxon>
        <taxon>Apostasia</taxon>
    </lineage>
</organism>
<protein>
    <submittedName>
        <fullName evidence="2">Uncharacterized protein</fullName>
    </submittedName>
</protein>
<accession>A0A2I0BH09</accession>
<proteinExistence type="predicted"/>
<evidence type="ECO:0000313" key="3">
    <source>
        <dbReference type="Proteomes" id="UP000236161"/>
    </source>
</evidence>
<dbReference type="EMBL" id="KZ451883">
    <property type="protein sequence ID" value="PKA67081.1"/>
    <property type="molecule type" value="Genomic_DNA"/>
</dbReference>
<keyword evidence="3" id="KW-1185">Reference proteome</keyword>
<reference evidence="2 3" key="1">
    <citation type="journal article" date="2017" name="Nature">
        <title>The Apostasia genome and the evolution of orchids.</title>
        <authorList>
            <person name="Zhang G.Q."/>
            <person name="Liu K.W."/>
            <person name="Li Z."/>
            <person name="Lohaus R."/>
            <person name="Hsiao Y.Y."/>
            <person name="Niu S.C."/>
            <person name="Wang J.Y."/>
            <person name="Lin Y.C."/>
            <person name="Xu Q."/>
            <person name="Chen L.J."/>
            <person name="Yoshida K."/>
            <person name="Fujiwara S."/>
            <person name="Wang Z.W."/>
            <person name="Zhang Y.Q."/>
            <person name="Mitsuda N."/>
            <person name="Wang M."/>
            <person name="Liu G.H."/>
            <person name="Pecoraro L."/>
            <person name="Huang H.X."/>
            <person name="Xiao X.J."/>
            <person name="Lin M."/>
            <person name="Wu X.Y."/>
            <person name="Wu W.L."/>
            <person name="Chen Y.Y."/>
            <person name="Chang S.B."/>
            <person name="Sakamoto S."/>
            <person name="Ohme-Takagi M."/>
            <person name="Yagi M."/>
            <person name="Zeng S.J."/>
            <person name="Shen C.Y."/>
            <person name="Yeh C.M."/>
            <person name="Luo Y.B."/>
            <person name="Tsai W.C."/>
            <person name="Van de Peer Y."/>
            <person name="Liu Z.J."/>
        </authorList>
    </citation>
    <scope>NUCLEOTIDE SEQUENCE [LARGE SCALE GENOMIC DNA]</scope>
    <source>
        <strain evidence="3">cv. Shenzhen</strain>
        <tissue evidence="2">Stem</tissue>
    </source>
</reference>
<name>A0A2I0BH09_9ASPA</name>
<gene>
    <name evidence="2" type="ORF">AXF42_Ash004572</name>
</gene>
<evidence type="ECO:0000313" key="2">
    <source>
        <dbReference type="EMBL" id="PKA67081.1"/>
    </source>
</evidence>
<dbReference type="Proteomes" id="UP000236161">
    <property type="component" value="Unassembled WGS sequence"/>
</dbReference>
<evidence type="ECO:0000256" key="1">
    <source>
        <dbReference type="SAM" id="MobiDB-lite"/>
    </source>
</evidence>
<sequence>MTWSSRRRAATSDGWRRPIRTAPKTMMRAGSTGSLRSSLPAAMRSSGWRRRNRTGGMKKCWQEAFDQLELIN</sequence>